<evidence type="ECO:0000313" key="3">
    <source>
        <dbReference type="Proteomes" id="UP001241472"/>
    </source>
</evidence>
<feature type="transmembrane region" description="Helical" evidence="1">
    <location>
        <begin position="6"/>
        <end position="28"/>
    </location>
</feature>
<keyword evidence="1" id="KW-1133">Transmembrane helix</keyword>
<keyword evidence="1" id="KW-0812">Transmembrane</keyword>
<organism evidence="2 3">
    <name type="scientific">Neorhizobium huautlense</name>
    <dbReference type="NCBI Taxonomy" id="67774"/>
    <lineage>
        <taxon>Bacteria</taxon>
        <taxon>Pseudomonadati</taxon>
        <taxon>Pseudomonadota</taxon>
        <taxon>Alphaproteobacteria</taxon>
        <taxon>Hyphomicrobiales</taxon>
        <taxon>Rhizobiaceae</taxon>
        <taxon>Rhizobium/Agrobacterium group</taxon>
        <taxon>Neorhizobium</taxon>
    </lineage>
</organism>
<reference evidence="2 3" key="1">
    <citation type="submission" date="2023-07" db="EMBL/GenBank/DDBJ databases">
        <title>Sorghum-associated microbial communities from plants grown in Nebraska, USA.</title>
        <authorList>
            <person name="Schachtman D."/>
        </authorList>
    </citation>
    <scope>NUCLEOTIDE SEQUENCE [LARGE SCALE GENOMIC DNA]</scope>
    <source>
        <strain evidence="2 3">DS1307</strain>
    </source>
</reference>
<gene>
    <name evidence="2" type="ORF">J2T09_003019</name>
</gene>
<dbReference type="EMBL" id="JAUSRF010000009">
    <property type="protein sequence ID" value="MDP9838252.1"/>
    <property type="molecule type" value="Genomic_DNA"/>
</dbReference>
<keyword evidence="3" id="KW-1185">Reference proteome</keyword>
<evidence type="ECO:0000256" key="1">
    <source>
        <dbReference type="SAM" id="Phobius"/>
    </source>
</evidence>
<keyword evidence="1" id="KW-0472">Membrane</keyword>
<name>A0ABT9PUV3_9HYPH</name>
<dbReference type="Proteomes" id="UP001241472">
    <property type="component" value="Unassembled WGS sequence"/>
</dbReference>
<comment type="caution">
    <text evidence="2">The sequence shown here is derived from an EMBL/GenBank/DDBJ whole genome shotgun (WGS) entry which is preliminary data.</text>
</comment>
<proteinExistence type="predicted"/>
<accession>A0ABT9PUV3</accession>
<sequence>MSMFDVLFMTIPIVGIVIAGAFAAYLIYQEKRGNS</sequence>
<evidence type="ECO:0000313" key="2">
    <source>
        <dbReference type="EMBL" id="MDP9838252.1"/>
    </source>
</evidence>
<protein>
    <submittedName>
        <fullName evidence="2">Uncharacterized protein</fullName>
    </submittedName>
</protein>